<keyword evidence="1" id="KW-0378">Hydrolase</keyword>
<dbReference type="STRING" id="1004156.AYP45_02895"/>
<dbReference type="InterPro" id="IPR050742">
    <property type="entry name" value="Helicase_Restrict-Modif_Enz"/>
</dbReference>
<keyword evidence="1" id="KW-0255">Endonuclease</keyword>
<dbReference type="AlphaFoldDB" id="A0A1V4AWK7"/>
<dbReference type="GO" id="GO:0005829">
    <property type="term" value="C:cytosol"/>
    <property type="evidence" value="ECO:0007669"/>
    <property type="project" value="TreeGrafter"/>
</dbReference>
<gene>
    <name evidence="1" type="ORF">AYP45_02895</name>
</gene>
<accession>A0A1V4AWK7</accession>
<dbReference type="NCBIfam" id="NF046055">
    <property type="entry name" value="restr_BPTD_3080"/>
    <property type="match status" value="1"/>
</dbReference>
<organism evidence="1 2">
    <name type="scientific">Candidatus Brocadia carolinensis</name>
    <dbReference type="NCBI Taxonomy" id="1004156"/>
    <lineage>
        <taxon>Bacteria</taxon>
        <taxon>Pseudomonadati</taxon>
        <taxon>Planctomycetota</taxon>
        <taxon>Candidatus Brocadiia</taxon>
        <taxon>Candidatus Brocadiales</taxon>
        <taxon>Candidatus Brocadiaceae</taxon>
        <taxon>Candidatus Brocadia</taxon>
    </lineage>
</organism>
<dbReference type="SUPFAM" id="SSF52540">
    <property type="entry name" value="P-loop containing nucleoside triphosphate hydrolases"/>
    <property type="match status" value="2"/>
</dbReference>
<dbReference type="EMBL" id="AYTS01000026">
    <property type="protein sequence ID" value="OOP57504.1"/>
    <property type="molecule type" value="Genomic_DNA"/>
</dbReference>
<dbReference type="GO" id="GO:0004519">
    <property type="term" value="F:endonuclease activity"/>
    <property type="evidence" value="ECO:0007669"/>
    <property type="project" value="UniProtKB-KW"/>
</dbReference>
<proteinExistence type="predicted"/>
<comment type="caution">
    <text evidence="1">The sequence shown here is derived from an EMBL/GenBank/DDBJ whole genome shotgun (WGS) entry which is preliminary data.</text>
</comment>
<dbReference type="PANTHER" id="PTHR47396">
    <property type="entry name" value="TYPE I RESTRICTION ENZYME ECOKI R PROTEIN"/>
    <property type="match status" value="1"/>
</dbReference>
<dbReference type="InterPro" id="IPR027417">
    <property type="entry name" value="P-loop_NTPase"/>
</dbReference>
<reference evidence="1 2" key="1">
    <citation type="journal article" date="2017" name="Water Res.">
        <title>Discovery and metagenomic analysis of an anammox bacterial enrichment related to Candidatus "Brocadia caroliniensis" in a full-scale glycerol-fed nitritation-denitritation separate centrate treatment process.</title>
        <authorList>
            <person name="Park H."/>
            <person name="Brotto A.C."/>
            <person name="van Loosdrecht M.C."/>
            <person name="Chandran K."/>
        </authorList>
    </citation>
    <scope>NUCLEOTIDE SEQUENCE [LARGE SCALE GENOMIC DNA]</scope>
    <source>
        <strain evidence="1">26THWARD</strain>
    </source>
</reference>
<keyword evidence="1" id="KW-0540">Nuclease</keyword>
<dbReference type="PANTHER" id="PTHR47396:SF1">
    <property type="entry name" value="ATP-DEPENDENT HELICASE IRC3-RELATED"/>
    <property type="match status" value="1"/>
</dbReference>
<evidence type="ECO:0000313" key="1">
    <source>
        <dbReference type="EMBL" id="OOP57504.1"/>
    </source>
</evidence>
<name>A0A1V4AWK7_9BACT</name>
<dbReference type="Proteomes" id="UP000189681">
    <property type="component" value="Unassembled WGS sequence"/>
</dbReference>
<sequence>MNNFEVEQPIRNSPYDEPAEHWHIEEGQPPEIRADRRPAGYFYRDPKAPISSGEHEARGQWVELALVNLIRKQMKDWRTKNYPGVTGTTLELLKYWQRDGRQHRLFFAQIEAAETIIFLHEARADYLQGINIPLDDISDERKAEGYTAFKRYACKMATGAGKTTVMGMLAAWTILNKVNDRGDGRFSDVVLVVCPNVTIRNRLQELDPARGEASLYRTRDLVPQHLMSDLIKGRVLVTNWHVFEAQGIQTGGVSAKVSKAGVPVRIKETITIGTKTTIARGKRYLTPDELDRQVATGLISILSEERDKQGNLKKVAVESVKYVESDTAMVNRVLGKEIGGKQNILVFNDEAHHAYRIRKPEPDETEEDVFGEEEEIEEFFKEATVWVDGLDRIRKLRGINFCVDLSATPYYLGRVGQETNRTFPWVVSDFGLTDAIESGLVKIPQLAVRDTTGAEIPGYFNIWRWILPRLTPAERGGKRGTPKPEAILKWANTPIAMLAGLWEELRQKWTEDSQDSRPPVFILVCKNTKIAKVVYEWLAEDKPPTGIPSSGIGGFLNRNGNILTIRVDSKVVHETDTEGAKSDESRWMRFTLDTVGKTDWPRDSQGRAIYPEGFEELAKKLGRPLHPPGRDVRCIVSVGMLTEGWDCNTVTHIVGLRPFMSQLLCEQVVGRGLRRSNYEVGEDGELTEEVAKVFGVPFEVIPFKQNKMGTNPPPVKRYHITAVPGKAQYEIRYPRVEGYQQAIRNRIMVDWNAVAQLRLDPMNIPPEVEMKAGLPNNQGRYSLTGPGRIENVDLNPYRSGRRFQELVFELARDLARDYVSQPGCTVPSHILFPQVAKIVEKYLKEKVVPVAPASILDVFLSPYYGWVIERLVEAIKPDTSLGEAPEIPRYETSRGPGSTAEVDFWTSREVREVIHSHVNYVVADTKKWEQAAAYIIDKHEKVEAFVKNAGIGFAIPYLHNGQPHDYMPDFIIRLKCEPPIHLILETKGFDELAEIKAQASKRWVDAVNAEGSYGKWEYAVARKPEEVGKRIDESVK</sequence>
<dbReference type="Gene3D" id="3.40.50.300">
    <property type="entry name" value="P-loop containing nucleotide triphosphate hydrolases"/>
    <property type="match status" value="1"/>
</dbReference>
<protein>
    <submittedName>
        <fullName evidence="1">Type III restriction endonuclease subunit R</fullName>
    </submittedName>
</protein>
<evidence type="ECO:0000313" key="2">
    <source>
        <dbReference type="Proteomes" id="UP000189681"/>
    </source>
</evidence>